<keyword evidence="1" id="KW-1133">Transmembrane helix</keyword>
<feature type="transmembrane region" description="Helical" evidence="1">
    <location>
        <begin position="6"/>
        <end position="24"/>
    </location>
</feature>
<keyword evidence="1" id="KW-0472">Membrane</keyword>
<proteinExistence type="predicted"/>
<evidence type="ECO:0000313" key="3">
    <source>
        <dbReference type="Proteomes" id="UP001597458"/>
    </source>
</evidence>
<keyword evidence="1" id="KW-0812">Transmembrane</keyword>
<comment type="caution">
    <text evidence="2">The sequence shown here is derived from an EMBL/GenBank/DDBJ whole genome shotgun (WGS) entry which is preliminary data.</text>
</comment>
<organism evidence="2 3">
    <name type="scientific">Terrilactibacillus laevilacticus</name>
    <dbReference type="NCBI Taxonomy" id="1380157"/>
    <lineage>
        <taxon>Bacteria</taxon>
        <taxon>Bacillati</taxon>
        <taxon>Bacillota</taxon>
        <taxon>Bacilli</taxon>
        <taxon>Bacillales</taxon>
        <taxon>Bacillaceae</taxon>
        <taxon>Terrilactibacillus</taxon>
    </lineage>
</organism>
<evidence type="ECO:0000313" key="2">
    <source>
        <dbReference type="EMBL" id="MFD2616116.1"/>
    </source>
</evidence>
<name>A0ABW5PM35_9BACI</name>
<reference evidence="3" key="1">
    <citation type="journal article" date="2019" name="Int. J. Syst. Evol. Microbiol.">
        <title>The Global Catalogue of Microorganisms (GCM) 10K type strain sequencing project: providing services to taxonomists for standard genome sequencing and annotation.</title>
        <authorList>
            <consortium name="The Broad Institute Genomics Platform"/>
            <consortium name="The Broad Institute Genome Sequencing Center for Infectious Disease"/>
            <person name="Wu L."/>
            <person name="Ma J."/>
        </authorList>
    </citation>
    <scope>NUCLEOTIDE SEQUENCE [LARGE SCALE GENOMIC DNA]</scope>
    <source>
        <strain evidence="3">TISTR 2241</strain>
    </source>
</reference>
<dbReference type="RefSeq" id="WP_181406444.1">
    <property type="nucleotide sequence ID" value="NZ_JBHUMR010000006.1"/>
</dbReference>
<keyword evidence="3" id="KW-1185">Reference proteome</keyword>
<accession>A0ABW5PM35</accession>
<sequence length="51" mass="5622">MNKGIGWLPIMASIGIGAVAYQMMKPNNKMGQAVKGRINKMIDQKELFPNS</sequence>
<dbReference type="Proteomes" id="UP001597458">
    <property type="component" value="Unassembled WGS sequence"/>
</dbReference>
<evidence type="ECO:0000256" key="1">
    <source>
        <dbReference type="SAM" id="Phobius"/>
    </source>
</evidence>
<gene>
    <name evidence="2" type="ORF">ACFSTF_02140</name>
</gene>
<dbReference type="EMBL" id="JBHUMR010000006">
    <property type="protein sequence ID" value="MFD2616116.1"/>
    <property type="molecule type" value="Genomic_DNA"/>
</dbReference>
<protein>
    <recommendedName>
        <fullName evidence="4">DUF3918 domain-containing protein</fullName>
    </recommendedName>
</protein>
<evidence type="ECO:0008006" key="4">
    <source>
        <dbReference type="Google" id="ProtNLM"/>
    </source>
</evidence>